<keyword evidence="1" id="KW-1133">Transmembrane helix</keyword>
<feature type="transmembrane region" description="Helical" evidence="1">
    <location>
        <begin position="6"/>
        <end position="24"/>
    </location>
</feature>
<protein>
    <submittedName>
        <fullName evidence="3">Uncharacterized SAM-binding protein YcdF (DUF218 family)</fullName>
    </submittedName>
</protein>
<feature type="domain" description="DUF218" evidence="2">
    <location>
        <begin position="35"/>
        <end position="142"/>
    </location>
</feature>
<dbReference type="InterPro" id="IPR003848">
    <property type="entry name" value="DUF218"/>
</dbReference>
<dbReference type="EMBL" id="JACIEV010000001">
    <property type="protein sequence ID" value="MBB4152582.1"/>
    <property type="molecule type" value="Genomic_DNA"/>
</dbReference>
<dbReference type="AlphaFoldDB" id="A0A840F7M7"/>
<organism evidence="3 4">
    <name type="scientific">Sphingomonas jinjuensis</name>
    <dbReference type="NCBI Taxonomy" id="535907"/>
    <lineage>
        <taxon>Bacteria</taxon>
        <taxon>Pseudomonadati</taxon>
        <taxon>Pseudomonadota</taxon>
        <taxon>Alphaproteobacteria</taxon>
        <taxon>Sphingomonadales</taxon>
        <taxon>Sphingomonadaceae</taxon>
        <taxon>Sphingomonas</taxon>
    </lineage>
</organism>
<dbReference type="Proteomes" id="UP000529795">
    <property type="component" value="Unassembled WGS sequence"/>
</dbReference>
<accession>A0A840F7M7</accession>
<dbReference type="RefSeq" id="WP_183982138.1">
    <property type="nucleotide sequence ID" value="NZ_JACIEV010000001.1"/>
</dbReference>
<proteinExistence type="predicted"/>
<sequence>MIVRFVGMLALVWCLGFAAFMLLLPRPMERAQTTDAIVVPTGGAGRIDRGIALIQAHQAKRMLVTGVAPGVRPIDLAQTYKVPAALFDCCIDLGGEAVDTRSNAEETAAWVEAHGYRTVRLVTSDWHVPRARMELSAALGPGVVVFGDGVPSTPRLATLVNEYNKLLLRGVALWTGVGT</sequence>
<dbReference type="Pfam" id="PF02698">
    <property type="entry name" value="DUF218"/>
    <property type="match status" value="1"/>
</dbReference>
<dbReference type="CDD" id="cd06259">
    <property type="entry name" value="YdcF-like"/>
    <property type="match status" value="1"/>
</dbReference>
<comment type="caution">
    <text evidence="3">The sequence shown here is derived from an EMBL/GenBank/DDBJ whole genome shotgun (WGS) entry which is preliminary data.</text>
</comment>
<keyword evidence="4" id="KW-1185">Reference proteome</keyword>
<evidence type="ECO:0000313" key="3">
    <source>
        <dbReference type="EMBL" id="MBB4152582.1"/>
    </source>
</evidence>
<evidence type="ECO:0000313" key="4">
    <source>
        <dbReference type="Proteomes" id="UP000529795"/>
    </source>
</evidence>
<keyword evidence="1" id="KW-0812">Transmembrane</keyword>
<name>A0A840F7M7_9SPHN</name>
<reference evidence="3 4" key="1">
    <citation type="submission" date="2020-08" db="EMBL/GenBank/DDBJ databases">
        <title>Genomic Encyclopedia of Type Strains, Phase IV (KMG-IV): sequencing the most valuable type-strain genomes for metagenomic binning, comparative biology and taxonomic classification.</title>
        <authorList>
            <person name="Goeker M."/>
        </authorList>
    </citation>
    <scope>NUCLEOTIDE SEQUENCE [LARGE SCALE GENOMIC DNA]</scope>
    <source>
        <strain evidence="3 4">YC6723</strain>
    </source>
</reference>
<evidence type="ECO:0000259" key="2">
    <source>
        <dbReference type="Pfam" id="PF02698"/>
    </source>
</evidence>
<gene>
    <name evidence="3" type="ORF">GGQ80_000458</name>
</gene>
<keyword evidence="1" id="KW-0472">Membrane</keyword>
<evidence type="ECO:0000256" key="1">
    <source>
        <dbReference type="SAM" id="Phobius"/>
    </source>
</evidence>